<name>A0A2G5UJG8_9PELO</name>
<proteinExistence type="predicted"/>
<evidence type="ECO:0000313" key="3">
    <source>
        <dbReference type="Proteomes" id="UP000230233"/>
    </source>
</evidence>
<dbReference type="OrthoDB" id="5898872at2759"/>
<evidence type="ECO:0000313" key="2">
    <source>
        <dbReference type="EMBL" id="PIC39481.1"/>
    </source>
</evidence>
<feature type="domain" description="Sdz-33 F-box" evidence="1">
    <location>
        <begin position="2"/>
        <end position="26"/>
    </location>
</feature>
<dbReference type="Proteomes" id="UP000230233">
    <property type="component" value="Chromosome III"/>
</dbReference>
<organism evidence="2 3">
    <name type="scientific">Caenorhabditis nigoni</name>
    <dbReference type="NCBI Taxonomy" id="1611254"/>
    <lineage>
        <taxon>Eukaryota</taxon>
        <taxon>Metazoa</taxon>
        <taxon>Ecdysozoa</taxon>
        <taxon>Nematoda</taxon>
        <taxon>Chromadorea</taxon>
        <taxon>Rhabditida</taxon>
        <taxon>Rhabditina</taxon>
        <taxon>Rhabditomorpha</taxon>
        <taxon>Rhabditoidea</taxon>
        <taxon>Rhabditidae</taxon>
        <taxon>Peloderinae</taxon>
        <taxon>Caenorhabditis</taxon>
    </lineage>
</organism>
<comment type="caution">
    <text evidence="2">The sequence shown here is derived from an EMBL/GenBank/DDBJ whole genome shotgun (WGS) entry which is preliminary data.</text>
</comment>
<reference evidence="3" key="1">
    <citation type="submission" date="2017-10" db="EMBL/GenBank/DDBJ databases">
        <title>Rapid genome shrinkage in a self-fertile nematode reveals novel sperm competition proteins.</title>
        <authorList>
            <person name="Yin D."/>
            <person name="Schwarz E.M."/>
            <person name="Thomas C.G."/>
            <person name="Felde R.L."/>
            <person name="Korf I.F."/>
            <person name="Cutter A.D."/>
            <person name="Schartner C.M."/>
            <person name="Ralston E.J."/>
            <person name="Meyer B.J."/>
            <person name="Haag E.S."/>
        </authorList>
    </citation>
    <scope>NUCLEOTIDE SEQUENCE [LARGE SCALE GENOMIC DNA]</scope>
    <source>
        <strain evidence="3">JU1422</strain>
    </source>
</reference>
<protein>
    <recommendedName>
        <fullName evidence="1">Sdz-33 F-box domain-containing protein</fullName>
    </recommendedName>
</protein>
<dbReference type="EMBL" id="PDUG01000003">
    <property type="protein sequence ID" value="PIC39481.1"/>
    <property type="molecule type" value="Genomic_DNA"/>
</dbReference>
<dbReference type="InterPro" id="IPR012885">
    <property type="entry name" value="F-box_Sdz-33"/>
</dbReference>
<dbReference type="PANTHER" id="PTHR22899:SF0">
    <property type="entry name" value="F-BOX ASSOCIATED DOMAIN-CONTAINING PROTEIN-RELATED"/>
    <property type="match status" value="1"/>
</dbReference>
<evidence type="ECO:0000259" key="1">
    <source>
        <dbReference type="Pfam" id="PF07735"/>
    </source>
</evidence>
<accession>A0A2G5UJG8</accession>
<dbReference type="InterPro" id="IPR053222">
    <property type="entry name" value="Zygotic_Embryogenesis-Asso"/>
</dbReference>
<gene>
    <name evidence="2" type="primary">Cnig_chr_III.g11156</name>
    <name evidence="2" type="ORF">B9Z55_011156</name>
</gene>
<dbReference type="Pfam" id="PF07735">
    <property type="entry name" value="FBA_2"/>
    <property type="match status" value="1"/>
</dbReference>
<keyword evidence="3" id="KW-1185">Reference proteome</keyword>
<sequence length="88" mass="10271">MSLCDLNRFFKLWMKGSNPKLKNFTIHWRPEIIPEWKVLLKGLNAKDAEVEVREGSKKFVIQNCRGIRAEIELDDSEETTSIEFTVSD</sequence>
<dbReference type="PANTHER" id="PTHR22899">
    <property type="entry name" value="CYCLIN-RELATED F-BOX FAMILY"/>
    <property type="match status" value="1"/>
</dbReference>
<dbReference type="AlphaFoldDB" id="A0A2G5UJG8"/>